<evidence type="ECO:0000256" key="7">
    <source>
        <dbReference type="ARBA" id="ARBA00031580"/>
    </source>
</evidence>
<dbReference type="InterPro" id="IPR041921">
    <property type="entry name" value="NuoE_N"/>
</dbReference>
<evidence type="ECO:0000256" key="9">
    <source>
        <dbReference type="ARBA" id="ARBA00034078"/>
    </source>
</evidence>
<keyword evidence="5" id="KW-0408">Iron</keyword>
<evidence type="ECO:0000256" key="1">
    <source>
        <dbReference type="ARBA" id="ARBA00010643"/>
    </source>
</evidence>
<protein>
    <recommendedName>
        <fullName evidence="2">NADH-quinone oxidoreductase subunit E</fullName>
    </recommendedName>
    <alternativeName>
        <fullName evidence="7">NADH dehydrogenase I subunit E</fullName>
    </alternativeName>
    <alternativeName>
        <fullName evidence="8">NDH-1 subunit E</fullName>
    </alternativeName>
</protein>
<keyword evidence="11" id="KW-1185">Reference proteome</keyword>
<keyword evidence="4" id="KW-0479">Metal-binding</keyword>
<evidence type="ECO:0000256" key="5">
    <source>
        <dbReference type="ARBA" id="ARBA00023004"/>
    </source>
</evidence>
<sequence>MTATEILEFSFNKDNLQKAQEIISHYPDGKQRSAVLPLLNLAQRQVGGWLPQIAIEYVAKFLDLPFIRVYEVATFYTMFNLKPVGKHHIQICGTTPCWLRGSNEITKVCHNELGIGLKEVTPDKQFSLVEVECLGACVNAPVVQINDDYFEDLTPELMTELLNKLKAGESVRHGSQVGRTGAEPKNNR</sequence>
<evidence type="ECO:0000256" key="8">
    <source>
        <dbReference type="ARBA" id="ARBA00032788"/>
    </source>
</evidence>
<dbReference type="CDD" id="cd03064">
    <property type="entry name" value="TRX_Fd_NuoE"/>
    <property type="match status" value="1"/>
</dbReference>
<evidence type="ECO:0000313" key="11">
    <source>
        <dbReference type="Proteomes" id="UP001326613"/>
    </source>
</evidence>
<dbReference type="Gene3D" id="3.40.30.10">
    <property type="entry name" value="Glutaredoxin"/>
    <property type="match status" value="1"/>
</dbReference>
<gene>
    <name evidence="10" type="ORF">Trichorick_00794</name>
</gene>
<dbReference type="Gene3D" id="1.10.10.1590">
    <property type="entry name" value="NADH-quinone oxidoreductase subunit E"/>
    <property type="match status" value="1"/>
</dbReference>
<evidence type="ECO:0000256" key="4">
    <source>
        <dbReference type="ARBA" id="ARBA00022723"/>
    </source>
</evidence>
<organism evidence="10 11">
    <name type="scientific">Candidatus Trichorickettsia mobilis</name>
    <dbReference type="NCBI Taxonomy" id="1346319"/>
    <lineage>
        <taxon>Bacteria</taxon>
        <taxon>Pseudomonadati</taxon>
        <taxon>Pseudomonadota</taxon>
        <taxon>Alphaproteobacteria</taxon>
        <taxon>Rickettsiales</taxon>
        <taxon>Rickettsiaceae</taxon>
        <taxon>Rickettsieae</taxon>
        <taxon>Candidatus Trichorickettsia</taxon>
    </lineage>
</organism>
<dbReference type="PANTHER" id="PTHR10371">
    <property type="entry name" value="NADH DEHYDROGENASE UBIQUINONE FLAVOPROTEIN 2, MITOCHONDRIAL"/>
    <property type="match status" value="1"/>
</dbReference>
<evidence type="ECO:0000313" key="10">
    <source>
        <dbReference type="EMBL" id="WPY00904.1"/>
    </source>
</evidence>
<dbReference type="EMBL" id="CP112932">
    <property type="protein sequence ID" value="WPY00904.1"/>
    <property type="molecule type" value="Genomic_DNA"/>
</dbReference>
<keyword evidence="3" id="KW-0001">2Fe-2S</keyword>
<dbReference type="InterPro" id="IPR036249">
    <property type="entry name" value="Thioredoxin-like_sf"/>
</dbReference>
<comment type="cofactor">
    <cofactor evidence="9">
        <name>[2Fe-2S] cluster</name>
        <dbReference type="ChEBI" id="CHEBI:190135"/>
    </cofactor>
</comment>
<name>A0ABZ0USA8_9RICK</name>
<dbReference type="Proteomes" id="UP001326613">
    <property type="component" value="Chromosome"/>
</dbReference>
<dbReference type="SUPFAM" id="SSF52833">
    <property type="entry name" value="Thioredoxin-like"/>
    <property type="match status" value="1"/>
</dbReference>
<dbReference type="InterPro" id="IPR042128">
    <property type="entry name" value="NuoE_dom"/>
</dbReference>
<evidence type="ECO:0000256" key="2">
    <source>
        <dbReference type="ARBA" id="ARBA00019898"/>
    </source>
</evidence>
<proteinExistence type="inferred from homology"/>
<keyword evidence="6" id="KW-0411">Iron-sulfur</keyword>
<dbReference type="NCBIfam" id="TIGR01958">
    <property type="entry name" value="nuoE_fam"/>
    <property type="match status" value="1"/>
</dbReference>
<dbReference type="PROSITE" id="PS01099">
    <property type="entry name" value="COMPLEX1_24K"/>
    <property type="match status" value="1"/>
</dbReference>
<dbReference type="Pfam" id="PF01257">
    <property type="entry name" value="2Fe-2S_thioredx"/>
    <property type="match status" value="1"/>
</dbReference>
<evidence type="ECO:0000256" key="3">
    <source>
        <dbReference type="ARBA" id="ARBA00022714"/>
    </source>
</evidence>
<accession>A0ABZ0USA8</accession>
<comment type="similarity">
    <text evidence="1">Belongs to the complex I 24 kDa subunit family.</text>
</comment>
<dbReference type="NCBIfam" id="NF005725">
    <property type="entry name" value="PRK07539.1-5"/>
    <property type="match status" value="1"/>
</dbReference>
<dbReference type="PIRSF" id="PIRSF000216">
    <property type="entry name" value="NADH_DH_24kDa"/>
    <property type="match status" value="1"/>
</dbReference>
<dbReference type="RefSeq" id="WP_323737729.1">
    <property type="nucleotide sequence ID" value="NZ_CP112932.1"/>
</dbReference>
<dbReference type="InterPro" id="IPR002023">
    <property type="entry name" value="NuoE-like"/>
</dbReference>
<evidence type="ECO:0000256" key="6">
    <source>
        <dbReference type="ARBA" id="ARBA00023014"/>
    </source>
</evidence>
<dbReference type="PANTHER" id="PTHR10371:SF3">
    <property type="entry name" value="NADH DEHYDROGENASE [UBIQUINONE] FLAVOPROTEIN 2, MITOCHONDRIAL"/>
    <property type="match status" value="1"/>
</dbReference>
<reference evidence="10 11" key="1">
    <citation type="submission" date="2022-10" db="EMBL/GenBank/DDBJ databases">
        <title>Host association and intracellularity evolved multiple times independently in the Rickettsiales.</title>
        <authorList>
            <person name="Castelli M."/>
            <person name="Nardi T."/>
            <person name="Gammuto L."/>
            <person name="Bellinzona G."/>
            <person name="Sabaneyeva E."/>
            <person name="Potekhin A."/>
            <person name="Serra V."/>
            <person name="Petroni G."/>
            <person name="Sassera D."/>
        </authorList>
    </citation>
    <scope>NUCLEOTIDE SEQUENCE [LARGE SCALE GENOMIC DNA]</scope>
    <source>
        <strain evidence="10 11">Kr 154-4</strain>
    </source>
</reference>